<dbReference type="InterPro" id="IPR015424">
    <property type="entry name" value="PyrdxlP-dep_Trfase"/>
</dbReference>
<dbReference type="Gene3D" id="3.90.1150.10">
    <property type="entry name" value="Aspartate Aminotransferase, domain 1"/>
    <property type="match status" value="1"/>
</dbReference>
<dbReference type="GO" id="GO:0006520">
    <property type="term" value="P:amino acid metabolic process"/>
    <property type="evidence" value="ECO:0007669"/>
    <property type="project" value="InterPro"/>
</dbReference>
<protein>
    <recommendedName>
        <fullName evidence="6">Aminotransferase class I/classII large domain-containing protein</fullName>
    </recommendedName>
</protein>
<dbReference type="GO" id="GO:0030170">
    <property type="term" value="F:pyridoxal phosphate binding"/>
    <property type="evidence" value="ECO:0007669"/>
    <property type="project" value="InterPro"/>
</dbReference>
<keyword evidence="4" id="KW-0808">Transferase</keyword>
<dbReference type="Pfam" id="PF00155">
    <property type="entry name" value="Aminotran_1_2"/>
    <property type="match status" value="1"/>
</dbReference>
<comment type="cofactor">
    <cofactor evidence="1">
        <name>pyridoxal 5'-phosphate</name>
        <dbReference type="ChEBI" id="CHEBI:597326"/>
    </cofactor>
</comment>
<dbReference type="Gene3D" id="3.40.640.10">
    <property type="entry name" value="Type I PLP-dependent aspartate aminotransferase-like (Major domain)"/>
    <property type="match status" value="1"/>
</dbReference>
<dbReference type="InterPro" id="IPR050596">
    <property type="entry name" value="AspAT/PAT-like"/>
</dbReference>
<name>A0A381VH07_9ZZZZ</name>
<evidence type="ECO:0000256" key="1">
    <source>
        <dbReference type="ARBA" id="ARBA00001933"/>
    </source>
</evidence>
<dbReference type="GO" id="GO:0008483">
    <property type="term" value="F:transaminase activity"/>
    <property type="evidence" value="ECO:0007669"/>
    <property type="project" value="UniProtKB-KW"/>
</dbReference>
<proteinExistence type="inferred from homology"/>
<dbReference type="AlphaFoldDB" id="A0A381VH07"/>
<gene>
    <name evidence="7" type="ORF">METZ01_LOCUS92489</name>
</gene>
<evidence type="ECO:0000313" key="7">
    <source>
        <dbReference type="EMBL" id="SVA39635.1"/>
    </source>
</evidence>
<dbReference type="InterPro" id="IPR015422">
    <property type="entry name" value="PyrdxlP-dep_Trfase_small"/>
</dbReference>
<accession>A0A381VH07</accession>
<evidence type="ECO:0000256" key="4">
    <source>
        <dbReference type="ARBA" id="ARBA00022679"/>
    </source>
</evidence>
<keyword evidence="3" id="KW-0032">Aminotransferase</keyword>
<dbReference type="PANTHER" id="PTHR46383:SF1">
    <property type="entry name" value="ASPARTATE AMINOTRANSFERASE"/>
    <property type="match status" value="1"/>
</dbReference>
<dbReference type="InterPro" id="IPR015421">
    <property type="entry name" value="PyrdxlP-dep_Trfase_major"/>
</dbReference>
<keyword evidence="5" id="KW-0663">Pyridoxal phosphate</keyword>
<evidence type="ECO:0000259" key="6">
    <source>
        <dbReference type="Pfam" id="PF00155"/>
    </source>
</evidence>
<feature type="domain" description="Aminotransferase class I/classII large" evidence="6">
    <location>
        <begin position="24"/>
        <end position="97"/>
    </location>
</feature>
<dbReference type="SUPFAM" id="SSF53383">
    <property type="entry name" value="PLP-dependent transferases"/>
    <property type="match status" value="1"/>
</dbReference>
<sequence length="98" mass="10984">MTNLIVSPTLRINEQVKSMWEDGKDVLHLGFGESRFPVHPEMKNALMNGMLNRSYLPPSGTEKLREKIAGYYSKKLGLNFSPEQVIVGIGSKSLLFAM</sequence>
<organism evidence="7">
    <name type="scientific">marine metagenome</name>
    <dbReference type="NCBI Taxonomy" id="408172"/>
    <lineage>
        <taxon>unclassified sequences</taxon>
        <taxon>metagenomes</taxon>
        <taxon>ecological metagenomes</taxon>
    </lineage>
</organism>
<dbReference type="InterPro" id="IPR004839">
    <property type="entry name" value="Aminotransferase_I/II_large"/>
</dbReference>
<evidence type="ECO:0000256" key="2">
    <source>
        <dbReference type="ARBA" id="ARBA00007441"/>
    </source>
</evidence>
<evidence type="ECO:0000256" key="5">
    <source>
        <dbReference type="ARBA" id="ARBA00022898"/>
    </source>
</evidence>
<dbReference type="PANTHER" id="PTHR46383">
    <property type="entry name" value="ASPARTATE AMINOTRANSFERASE"/>
    <property type="match status" value="1"/>
</dbReference>
<dbReference type="EMBL" id="UINC01008820">
    <property type="protein sequence ID" value="SVA39635.1"/>
    <property type="molecule type" value="Genomic_DNA"/>
</dbReference>
<reference evidence="7" key="1">
    <citation type="submission" date="2018-05" db="EMBL/GenBank/DDBJ databases">
        <authorList>
            <person name="Lanie J.A."/>
            <person name="Ng W.-L."/>
            <person name="Kazmierczak K.M."/>
            <person name="Andrzejewski T.M."/>
            <person name="Davidsen T.M."/>
            <person name="Wayne K.J."/>
            <person name="Tettelin H."/>
            <person name="Glass J.I."/>
            <person name="Rusch D."/>
            <person name="Podicherti R."/>
            <person name="Tsui H.-C.T."/>
            <person name="Winkler M.E."/>
        </authorList>
    </citation>
    <scope>NUCLEOTIDE SEQUENCE</scope>
</reference>
<evidence type="ECO:0000256" key="3">
    <source>
        <dbReference type="ARBA" id="ARBA00022576"/>
    </source>
</evidence>
<feature type="non-terminal residue" evidence="7">
    <location>
        <position position="98"/>
    </location>
</feature>
<comment type="similarity">
    <text evidence="2">Belongs to the class-I pyridoxal-phosphate-dependent aminotransferase family.</text>
</comment>